<dbReference type="RefSeq" id="WP_211304807.1">
    <property type="nucleotide sequence ID" value="NZ_PVTF01000018.1"/>
</dbReference>
<dbReference type="InterPro" id="IPR029052">
    <property type="entry name" value="Metallo-depent_PP-like"/>
</dbReference>
<organism evidence="3 4">
    <name type="scientific">Umezawaea tangerina</name>
    <dbReference type="NCBI Taxonomy" id="84725"/>
    <lineage>
        <taxon>Bacteria</taxon>
        <taxon>Bacillati</taxon>
        <taxon>Actinomycetota</taxon>
        <taxon>Actinomycetes</taxon>
        <taxon>Pseudonocardiales</taxon>
        <taxon>Pseudonocardiaceae</taxon>
        <taxon>Umezawaea</taxon>
    </lineage>
</organism>
<keyword evidence="4" id="KW-1185">Reference proteome</keyword>
<protein>
    <submittedName>
        <fullName evidence="3">PhoD-like phosphatase</fullName>
    </submittedName>
</protein>
<gene>
    <name evidence="3" type="ORF">CLV43_11816</name>
</gene>
<feature type="domain" description="DUF7800" evidence="2">
    <location>
        <begin position="1"/>
        <end position="85"/>
    </location>
</feature>
<dbReference type="CDD" id="cd07389">
    <property type="entry name" value="MPP_PhoD"/>
    <property type="match status" value="1"/>
</dbReference>
<dbReference type="InterPro" id="IPR018946">
    <property type="entry name" value="PhoD-like_MPP"/>
</dbReference>
<dbReference type="Pfam" id="PF09423">
    <property type="entry name" value="PhoD"/>
    <property type="match status" value="1"/>
</dbReference>
<dbReference type="InterPro" id="IPR056702">
    <property type="entry name" value="DUF7800"/>
</dbReference>
<dbReference type="PANTHER" id="PTHR37031">
    <property type="entry name" value="METALLOPHOSPHATASE BINDING DOMAIN PROTEIN"/>
    <property type="match status" value="1"/>
</dbReference>
<dbReference type="AlphaFoldDB" id="A0A2T0SKQ1"/>
<dbReference type="InterPro" id="IPR038607">
    <property type="entry name" value="PhoD-like_sf"/>
</dbReference>
<dbReference type="Gene3D" id="3.60.21.70">
    <property type="entry name" value="PhoD-like phosphatase"/>
    <property type="match status" value="1"/>
</dbReference>
<feature type="domain" description="PhoD-like phosphatase metallophosphatase" evidence="1">
    <location>
        <begin position="130"/>
        <end position="455"/>
    </location>
</feature>
<proteinExistence type="predicted"/>
<evidence type="ECO:0000259" key="2">
    <source>
        <dbReference type="Pfam" id="PF25077"/>
    </source>
</evidence>
<evidence type="ECO:0000259" key="1">
    <source>
        <dbReference type="Pfam" id="PF09423"/>
    </source>
</evidence>
<evidence type="ECO:0000313" key="3">
    <source>
        <dbReference type="EMBL" id="PRY33990.1"/>
    </source>
</evidence>
<dbReference type="Pfam" id="PF25077">
    <property type="entry name" value="DUF7800"/>
    <property type="match status" value="1"/>
</dbReference>
<name>A0A2T0SKQ1_9PSEU</name>
<dbReference type="SUPFAM" id="SSF56300">
    <property type="entry name" value="Metallo-dependent phosphatases"/>
    <property type="match status" value="1"/>
</dbReference>
<dbReference type="Proteomes" id="UP000239494">
    <property type="component" value="Unassembled WGS sequence"/>
</dbReference>
<dbReference type="EMBL" id="PVTF01000018">
    <property type="protein sequence ID" value="PRY33990.1"/>
    <property type="molecule type" value="Genomic_DNA"/>
</dbReference>
<accession>A0A2T0SKQ1</accession>
<comment type="caution">
    <text evidence="3">The sequence shown here is derived from an EMBL/GenBank/DDBJ whole genome shotgun (WGS) entry which is preliminary data.</text>
</comment>
<dbReference type="PANTHER" id="PTHR37031:SF2">
    <property type="entry name" value="PHOD-LIKE PHOSPHATASE METALLOPHOSPHATASE DOMAIN-CONTAINING PROTEIN"/>
    <property type="match status" value="1"/>
</dbReference>
<sequence length="539" mass="60861">MVKLVLGPVLRHVNATSATVWVETDASTEVEIAGHRARTFRVGELHYALVRIENLEPGTTTEYDVRLDGEVVWPEPGSEFPPCRISTKSDEDLTHRIVFGSCRAAKPVQPATDDKLGPDALDAYALRMAKQPQHDWPDALLLLGDQVYADEPTSKTKEWLRRRRGGKDPVDEVLHFREYAQLYHESWGDPEIRWLMSTVPTSMIFDDHDIRDDWNTSRPWREQMAATSWWPERIRAGLASYWVYQHLGNLGPDELERDDLYAKVLAAGSDTDVQPMLEEFGARADAELDGKKSTWWSYRRDYGRVRLLVIDTRCGRILSGDTRLMVGDEEFDWIERNAEGDYDHLVIGSSLPWLMPHAISHAQSINERAAARPGLRGRFGERVRQVADLEHWPAFRDSFERLAGFLGRIGRGDDAPSTICVLSGDVHHSYAAQGHYPEPTDSAVMQLTCSPVHNDPPKFFRPVFRLAWWPPMGRVLRRLADRAGVPADPLSWTRLTGPHFGNSIAVLEVDGRQARFVLESATPDGRGLVEVANLGLPPA</sequence>
<evidence type="ECO:0000313" key="4">
    <source>
        <dbReference type="Proteomes" id="UP000239494"/>
    </source>
</evidence>
<reference evidence="3 4" key="1">
    <citation type="submission" date="2018-03" db="EMBL/GenBank/DDBJ databases">
        <title>Genomic Encyclopedia of Archaeal and Bacterial Type Strains, Phase II (KMG-II): from individual species to whole genera.</title>
        <authorList>
            <person name="Goeker M."/>
        </authorList>
    </citation>
    <scope>NUCLEOTIDE SEQUENCE [LARGE SCALE GENOMIC DNA]</scope>
    <source>
        <strain evidence="3 4">DSM 44720</strain>
    </source>
</reference>